<feature type="compositionally biased region" description="Acidic residues" evidence="10">
    <location>
        <begin position="169"/>
        <end position="193"/>
    </location>
</feature>
<dbReference type="GO" id="GO:0005730">
    <property type="term" value="C:nucleolus"/>
    <property type="evidence" value="ECO:0007669"/>
    <property type="project" value="UniProtKB-SubCell"/>
</dbReference>
<dbReference type="AlphaFoldDB" id="A0A7L3BSN5"/>
<feature type="compositionally biased region" description="Low complexity" evidence="10">
    <location>
        <begin position="195"/>
        <end position="212"/>
    </location>
</feature>
<feature type="domain" description="RRM" evidence="11">
    <location>
        <begin position="554"/>
        <end position="629"/>
    </location>
</feature>
<evidence type="ECO:0000313" key="12">
    <source>
        <dbReference type="EMBL" id="NXT33508.1"/>
    </source>
</evidence>
<gene>
    <name evidence="12" type="primary">Ncl</name>
    <name evidence="12" type="ORF">PELURI_R00502</name>
</gene>
<feature type="non-terminal residue" evidence="12">
    <location>
        <position position="695"/>
    </location>
</feature>
<dbReference type="InterPro" id="IPR034234">
    <property type="entry name" value="Nucleolin_RRM3"/>
</dbReference>
<feature type="domain" description="RRM" evidence="11">
    <location>
        <begin position="282"/>
        <end position="358"/>
    </location>
</feature>
<evidence type="ECO:0000256" key="4">
    <source>
        <dbReference type="ARBA" id="ARBA00022553"/>
    </source>
</evidence>
<dbReference type="PROSITE" id="PS50102">
    <property type="entry name" value="RRM"/>
    <property type="match status" value="4"/>
</dbReference>
<dbReference type="InterPro" id="IPR034233">
    <property type="entry name" value="Nucleolin_RRM2"/>
</dbReference>
<dbReference type="PANTHER" id="PTHR23236">
    <property type="entry name" value="EUKARYOTIC TRANSLATION INITIATION FACTOR 4B/4H"/>
    <property type="match status" value="1"/>
</dbReference>
<keyword evidence="13" id="KW-1185">Reference proteome</keyword>
<keyword evidence="3" id="KW-0488">Methylation</keyword>
<dbReference type="SUPFAM" id="SSF54928">
    <property type="entry name" value="RNA-binding domain, RBD"/>
    <property type="match status" value="4"/>
</dbReference>
<feature type="region of interest" description="Disordered" evidence="10">
    <location>
        <begin position="1"/>
        <end position="278"/>
    </location>
</feature>
<dbReference type="Proteomes" id="UP000555367">
    <property type="component" value="Unassembled WGS sequence"/>
</dbReference>
<dbReference type="OrthoDB" id="167718at2759"/>
<dbReference type="EMBL" id="VZTQ01003165">
    <property type="protein sequence ID" value="NXT33508.1"/>
    <property type="molecule type" value="Genomic_DNA"/>
</dbReference>
<dbReference type="CDD" id="cd12404">
    <property type="entry name" value="RRM2_NCL"/>
    <property type="match status" value="1"/>
</dbReference>
<evidence type="ECO:0000256" key="7">
    <source>
        <dbReference type="ARBA" id="ARBA00023125"/>
    </source>
</evidence>
<keyword evidence="7" id="KW-0238">DNA-binding</keyword>
<evidence type="ECO:0000259" key="11">
    <source>
        <dbReference type="PROSITE" id="PS50102"/>
    </source>
</evidence>
<dbReference type="InterPro" id="IPR000504">
    <property type="entry name" value="RRM_dom"/>
</dbReference>
<feature type="compositionally biased region" description="Basic and acidic residues" evidence="10">
    <location>
        <begin position="682"/>
        <end position="695"/>
    </location>
</feature>
<dbReference type="FunFam" id="3.30.70.330:FF:000278">
    <property type="entry name" value="Nucleolin"/>
    <property type="match status" value="1"/>
</dbReference>
<evidence type="ECO:0000256" key="6">
    <source>
        <dbReference type="ARBA" id="ARBA00022884"/>
    </source>
</evidence>
<comment type="caution">
    <text evidence="12">The sequence shown here is derived from an EMBL/GenBank/DDBJ whole genome shotgun (WGS) entry which is preliminary data.</text>
</comment>
<organism evidence="12 13">
    <name type="scientific">Pelecanoides urinatrix</name>
    <name type="common">Common diving petrel</name>
    <name type="synonym">Procellaria urinatrix</name>
    <dbReference type="NCBI Taxonomy" id="37079"/>
    <lineage>
        <taxon>Eukaryota</taxon>
        <taxon>Metazoa</taxon>
        <taxon>Chordata</taxon>
        <taxon>Craniata</taxon>
        <taxon>Vertebrata</taxon>
        <taxon>Euteleostomi</taxon>
        <taxon>Archelosauria</taxon>
        <taxon>Archosauria</taxon>
        <taxon>Dinosauria</taxon>
        <taxon>Saurischia</taxon>
        <taxon>Theropoda</taxon>
        <taxon>Coelurosauria</taxon>
        <taxon>Aves</taxon>
        <taxon>Neognathae</taxon>
        <taxon>Neoaves</taxon>
        <taxon>Aequornithes</taxon>
        <taxon>Procellariiformes</taxon>
        <taxon>Procellariidae</taxon>
        <taxon>Pelecanoides</taxon>
    </lineage>
</organism>
<keyword evidence="4" id="KW-0597">Phosphoprotein</keyword>
<sequence length="695" mass="75865">ARSLFQTPKNQIKQKKMAPPPKKVEESEEDESSELEESSGEEIIPQKKPQKAAVTPAKKAATPAKKAATPVKKAITPAKKAVATPAKKAVAPSPKKAAVLTKGAKNGKNAKKEESEEEDEDDEEDEEDEDEEEDSDEEEEPAMPVKPAAKKPAAVPAKKPAVVPAKQESEEEEEEEDDDDDDEEDDESEDEAMDTTPVQVKKPTPAKAAPVKAKADSEDEEDEEEDDEDEEDEEDDDEEDAEEESEDEKPVKEAPGKRKKEMANKSAPEAKKKKTDGPTSAFSLFVGNLVPAKDYEELKTGIKEFFGKKNIEVLDVRIGASKRFGYVDFSSAEDLDKALLLNGKKLMGLEIKLEKAKSKETMKENKKERDARTLFVKNLPYRLTEDEMRDVFENALEIRIVMNKEGNSKGMAYVEFKTEAEANKALEEKQGTEIDGRAMVIDFTGEKSHQEHQKGGGERESKTLIVNNLSYAASEETLQELFKKASSIKMPQTNQGRPKGYAFVEFPTTEDAKEALNSCNNTEIEGRAIRLEFSSPAWQKGNMNARGGFNQQSKTLFVRGLSEDTTEETLRESFEGSISARIVTDRDTGSSKGFGFVDFSSPEDAKAAKEAMEDGEIDGNKVILDFAKPKGEFQRGGGFGGGFGGRGGRGGGRGGRGGFGGRGGGRGFGGRGGGFRGGRGGGGDHKPQGKKIKFE</sequence>
<name>A0A7L3BSN5_PELUR</name>
<evidence type="ECO:0000313" key="13">
    <source>
        <dbReference type="Proteomes" id="UP000555367"/>
    </source>
</evidence>
<feature type="domain" description="RRM" evidence="11">
    <location>
        <begin position="462"/>
        <end position="536"/>
    </location>
</feature>
<evidence type="ECO:0000256" key="3">
    <source>
        <dbReference type="ARBA" id="ARBA00022481"/>
    </source>
</evidence>
<feature type="non-terminal residue" evidence="12">
    <location>
        <position position="1"/>
    </location>
</feature>
<evidence type="ECO:0000256" key="9">
    <source>
        <dbReference type="PROSITE-ProRule" id="PRU00176"/>
    </source>
</evidence>
<feature type="compositionally biased region" description="Low complexity" evidence="10">
    <location>
        <begin position="145"/>
        <end position="166"/>
    </location>
</feature>
<dbReference type="SMART" id="SM00361">
    <property type="entry name" value="RRM_1"/>
    <property type="match status" value="3"/>
</dbReference>
<evidence type="ECO:0000256" key="8">
    <source>
        <dbReference type="ARBA" id="ARBA00023242"/>
    </source>
</evidence>
<evidence type="ECO:0000256" key="5">
    <source>
        <dbReference type="ARBA" id="ARBA00022737"/>
    </source>
</evidence>
<dbReference type="InterPro" id="IPR003954">
    <property type="entry name" value="RRM_euk-type"/>
</dbReference>
<keyword evidence="6 9" id="KW-0694">RNA-binding</keyword>
<dbReference type="CDD" id="cd12405">
    <property type="entry name" value="RRM3_NCL"/>
    <property type="match status" value="1"/>
</dbReference>
<dbReference type="Gene3D" id="3.30.70.330">
    <property type="match status" value="4"/>
</dbReference>
<evidence type="ECO:0000256" key="1">
    <source>
        <dbReference type="ARBA" id="ARBA00004604"/>
    </source>
</evidence>
<dbReference type="InterPro" id="IPR034235">
    <property type="entry name" value="Nucleolin_RRM4"/>
</dbReference>
<proteinExistence type="predicted"/>
<evidence type="ECO:0000256" key="2">
    <source>
        <dbReference type="ARBA" id="ARBA00017108"/>
    </source>
</evidence>
<dbReference type="InterPro" id="IPR012677">
    <property type="entry name" value="Nucleotide-bd_a/b_plait_sf"/>
</dbReference>
<dbReference type="PANTHER" id="PTHR23236:SF119">
    <property type="entry name" value="NUCLEAR RNA-BINDING PROTEIN SART-3"/>
    <property type="match status" value="1"/>
</dbReference>
<reference evidence="12 13" key="1">
    <citation type="submission" date="2019-09" db="EMBL/GenBank/DDBJ databases">
        <title>Bird 10,000 Genomes (B10K) Project - Family phase.</title>
        <authorList>
            <person name="Zhang G."/>
        </authorList>
    </citation>
    <scope>NUCLEOTIDE SEQUENCE [LARGE SCALE GENOMIC DNA]</scope>
    <source>
        <strain evidence="12">B10K-DU-012-45</strain>
    </source>
</reference>
<feature type="compositionally biased region" description="Acidic residues" evidence="10">
    <location>
        <begin position="26"/>
        <end position="40"/>
    </location>
</feature>
<protein>
    <recommendedName>
        <fullName evidence="2">Nucleolin</fullName>
    </recommendedName>
</protein>
<feature type="compositionally biased region" description="Acidic residues" evidence="10">
    <location>
        <begin position="115"/>
        <end position="141"/>
    </location>
</feature>
<dbReference type="GO" id="GO:0003677">
    <property type="term" value="F:DNA binding"/>
    <property type="evidence" value="ECO:0007669"/>
    <property type="project" value="UniProtKB-KW"/>
</dbReference>
<dbReference type="GO" id="GO:0003723">
    <property type="term" value="F:RNA binding"/>
    <property type="evidence" value="ECO:0007669"/>
    <property type="project" value="UniProtKB-UniRule"/>
</dbReference>
<dbReference type="InterPro" id="IPR035979">
    <property type="entry name" value="RBD_domain_sf"/>
</dbReference>
<dbReference type="SMART" id="SM00360">
    <property type="entry name" value="RRM"/>
    <property type="match status" value="4"/>
</dbReference>
<feature type="compositionally biased region" description="Low complexity" evidence="10">
    <location>
        <begin position="51"/>
        <end position="107"/>
    </location>
</feature>
<accession>A0A7L3BSN5</accession>
<feature type="compositionally biased region" description="Polar residues" evidence="10">
    <location>
        <begin position="1"/>
        <end position="11"/>
    </location>
</feature>
<keyword evidence="5" id="KW-0677">Repeat</keyword>
<comment type="subcellular location">
    <subcellularLocation>
        <location evidence="1">Nucleus</location>
        <location evidence="1">Nucleolus</location>
    </subcellularLocation>
</comment>
<keyword evidence="8" id="KW-0539">Nucleus</keyword>
<feature type="compositionally biased region" description="Gly residues" evidence="10">
    <location>
        <begin position="635"/>
        <end position="681"/>
    </location>
</feature>
<dbReference type="Pfam" id="PF00076">
    <property type="entry name" value="RRM_1"/>
    <property type="match status" value="4"/>
</dbReference>
<dbReference type="FunFam" id="3.30.70.330:FF:001072">
    <property type="entry name" value="Nucleolin"/>
    <property type="match status" value="1"/>
</dbReference>
<evidence type="ECO:0000256" key="10">
    <source>
        <dbReference type="SAM" id="MobiDB-lite"/>
    </source>
</evidence>
<dbReference type="CDD" id="cd12406">
    <property type="entry name" value="RRM4_NCL"/>
    <property type="match status" value="1"/>
</dbReference>
<feature type="compositionally biased region" description="Acidic residues" evidence="10">
    <location>
        <begin position="217"/>
        <end position="247"/>
    </location>
</feature>
<feature type="domain" description="RRM" evidence="11">
    <location>
        <begin position="372"/>
        <end position="446"/>
    </location>
</feature>
<feature type="region of interest" description="Disordered" evidence="10">
    <location>
        <begin position="635"/>
        <end position="695"/>
    </location>
</feature>